<feature type="transmembrane region" description="Helical" evidence="7">
    <location>
        <begin position="63"/>
        <end position="82"/>
    </location>
</feature>
<feature type="transmembrane region" description="Helical" evidence="7">
    <location>
        <begin position="35"/>
        <end position="57"/>
    </location>
</feature>
<reference evidence="8 9" key="1">
    <citation type="submission" date="2024-10" db="EMBL/GenBank/DDBJ databases">
        <title>The Natural Products Discovery Center: Release of the First 8490 Sequenced Strains for Exploring Actinobacteria Biosynthetic Diversity.</title>
        <authorList>
            <person name="Kalkreuter E."/>
            <person name="Kautsar S.A."/>
            <person name="Yang D."/>
            <person name="Bader C.D."/>
            <person name="Teijaro C.N."/>
            <person name="Fluegel L."/>
            <person name="Davis C.M."/>
            <person name="Simpson J.R."/>
            <person name="Lauterbach L."/>
            <person name="Steele A.D."/>
            <person name="Gui C."/>
            <person name="Meng S."/>
            <person name="Li G."/>
            <person name="Viehrig K."/>
            <person name="Ye F."/>
            <person name="Su P."/>
            <person name="Kiefer A.F."/>
            <person name="Nichols A."/>
            <person name="Cepeda A.J."/>
            <person name="Yan W."/>
            <person name="Fan B."/>
            <person name="Jiang Y."/>
            <person name="Adhikari A."/>
            <person name="Zheng C.-J."/>
            <person name="Schuster L."/>
            <person name="Cowan T.M."/>
            <person name="Smanski M.J."/>
            <person name="Chevrette M.G."/>
            <person name="De Carvalho L.P.S."/>
            <person name="Shen B."/>
        </authorList>
    </citation>
    <scope>NUCLEOTIDE SEQUENCE [LARGE SCALE GENOMIC DNA]</scope>
    <source>
        <strain evidence="8 9">NPDC019275</strain>
    </source>
</reference>
<comment type="subcellular location">
    <subcellularLocation>
        <location evidence="1">Membrane</location>
        <topology evidence="1">Multi-pass membrane protein</topology>
    </subcellularLocation>
</comment>
<feature type="transmembrane region" description="Helical" evidence="7">
    <location>
        <begin position="352"/>
        <end position="373"/>
    </location>
</feature>
<gene>
    <name evidence="8" type="ORF">ACH49W_12855</name>
</gene>
<feature type="transmembrane region" description="Helical" evidence="7">
    <location>
        <begin position="301"/>
        <end position="326"/>
    </location>
</feature>
<feature type="transmembrane region" description="Helical" evidence="7">
    <location>
        <begin position="413"/>
        <end position="431"/>
    </location>
</feature>
<dbReference type="Proteomes" id="UP001611415">
    <property type="component" value="Unassembled WGS sequence"/>
</dbReference>
<feature type="transmembrane region" description="Helical" evidence="7">
    <location>
        <begin position="188"/>
        <end position="208"/>
    </location>
</feature>
<protein>
    <submittedName>
        <fullName evidence="8">Amino acid permease</fullName>
    </submittedName>
</protein>
<evidence type="ECO:0000256" key="2">
    <source>
        <dbReference type="ARBA" id="ARBA00022448"/>
    </source>
</evidence>
<feature type="transmembrane region" description="Helical" evidence="7">
    <location>
        <begin position="255"/>
        <end position="281"/>
    </location>
</feature>
<comment type="caution">
    <text evidence="8">The sequence shown here is derived from an EMBL/GenBank/DDBJ whole genome shotgun (WGS) entry which is preliminary data.</text>
</comment>
<evidence type="ECO:0000313" key="9">
    <source>
        <dbReference type="Proteomes" id="UP001611415"/>
    </source>
</evidence>
<organism evidence="8 9">
    <name type="scientific">Nocardia xishanensis</name>
    <dbReference type="NCBI Taxonomy" id="238964"/>
    <lineage>
        <taxon>Bacteria</taxon>
        <taxon>Bacillati</taxon>
        <taxon>Actinomycetota</taxon>
        <taxon>Actinomycetes</taxon>
        <taxon>Mycobacteriales</taxon>
        <taxon>Nocardiaceae</taxon>
        <taxon>Nocardia</taxon>
    </lineage>
</organism>
<feature type="transmembrane region" description="Helical" evidence="7">
    <location>
        <begin position="220"/>
        <end position="243"/>
    </location>
</feature>
<dbReference type="PANTHER" id="PTHR43243:SF4">
    <property type="entry name" value="CATIONIC AMINO ACID TRANSPORTER 4"/>
    <property type="match status" value="1"/>
</dbReference>
<keyword evidence="3 7" id="KW-0812">Transmembrane</keyword>
<dbReference type="RefSeq" id="WP_397092622.1">
    <property type="nucleotide sequence ID" value="NZ_JBIRYO010000007.1"/>
</dbReference>
<evidence type="ECO:0000256" key="5">
    <source>
        <dbReference type="ARBA" id="ARBA00023136"/>
    </source>
</evidence>
<proteinExistence type="predicted"/>
<keyword evidence="9" id="KW-1185">Reference proteome</keyword>
<dbReference type="PANTHER" id="PTHR43243">
    <property type="entry name" value="INNER MEMBRANE TRANSPORTER YGJI-RELATED"/>
    <property type="match status" value="1"/>
</dbReference>
<feature type="transmembrane region" description="Helical" evidence="7">
    <location>
        <begin position="115"/>
        <end position="138"/>
    </location>
</feature>
<keyword evidence="2" id="KW-0813">Transport</keyword>
<evidence type="ECO:0000313" key="8">
    <source>
        <dbReference type="EMBL" id="MFI2474259.1"/>
    </source>
</evidence>
<accession>A0ABW7WZG9</accession>
<keyword evidence="4 7" id="KW-1133">Transmembrane helix</keyword>
<feature type="region of interest" description="Disordered" evidence="6">
    <location>
        <begin position="1"/>
        <end position="20"/>
    </location>
</feature>
<keyword evidence="5 7" id="KW-0472">Membrane</keyword>
<evidence type="ECO:0000256" key="3">
    <source>
        <dbReference type="ARBA" id="ARBA00022692"/>
    </source>
</evidence>
<feature type="transmembrane region" description="Helical" evidence="7">
    <location>
        <begin position="437"/>
        <end position="454"/>
    </location>
</feature>
<feature type="compositionally biased region" description="Basic and acidic residues" evidence="6">
    <location>
        <begin position="1"/>
        <end position="15"/>
    </location>
</feature>
<feature type="transmembrane region" description="Helical" evidence="7">
    <location>
        <begin position="379"/>
        <end position="401"/>
    </location>
</feature>
<feature type="transmembrane region" description="Helical" evidence="7">
    <location>
        <begin position="158"/>
        <end position="176"/>
    </location>
</feature>
<dbReference type="PIRSF" id="PIRSF006060">
    <property type="entry name" value="AA_transporter"/>
    <property type="match status" value="1"/>
</dbReference>
<evidence type="ECO:0000256" key="6">
    <source>
        <dbReference type="SAM" id="MobiDB-lite"/>
    </source>
</evidence>
<evidence type="ECO:0000256" key="4">
    <source>
        <dbReference type="ARBA" id="ARBA00022989"/>
    </source>
</evidence>
<evidence type="ECO:0000256" key="1">
    <source>
        <dbReference type="ARBA" id="ARBA00004141"/>
    </source>
</evidence>
<dbReference type="EMBL" id="JBIRYO010000007">
    <property type="protein sequence ID" value="MFI2474259.1"/>
    <property type="molecule type" value="Genomic_DNA"/>
</dbReference>
<dbReference type="Gene3D" id="1.20.1740.10">
    <property type="entry name" value="Amino acid/polyamine transporter I"/>
    <property type="match status" value="1"/>
</dbReference>
<dbReference type="Pfam" id="PF13520">
    <property type="entry name" value="AA_permease_2"/>
    <property type="match status" value="1"/>
</dbReference>
<sequence length="474" mass="48989">MTRAAEQRWRRRTPDDSNLPAADASLERRLGRIDLTAMGVGTIVGAGIFVITGVAAAEKAGPAIVLSFGLAGLVCVLVALCYSELAAMVPVSGSAYTYTYATLGEGPAFLVGWNLLLEFVIAGAAVAIGWSGTTVSALDSMFGITLPHAITAGPGEGGVVNLPAVLIIAAVVVVLVGEVTLTARITKALVAVTIGVLVLVIAVGAPHIDPGNWVPFAPFGWSGIIGGAAIAFFAFLGFDVVAASAEEARNPKRDVPFAIIGTVLIATLLYALVSAVLTGVVPFPTLNNGAPIATAFGALNIGWIGNVIIVASVIALTKGLLLIVYAQVRLSFAMCRDGLLPRRLAATGKRSTPVRLTLVLGVCCAAIAGLLPIDIVVELVNIGALSAFAVVCVGVLVLRKLEPNRERPFRTPLVPLVPILALIGCALMAFTLDALTWVRFAVWVAVGIAVYFGYGRKHSTFAASEARVPARPAS</sequence>
<dbReference type="InterPro" id="IPR002293">
    <property type="entry name" value="AA/rel_permease1"/>
</dbReference>
<name>A0ABW7WZG9_9NOCA</name>
<evidence type="ECO:0000256" key="7">
    <source>
        <dbReference type="SAM" id="Phobius"/>
    </source>
</evidence>